<protein>
    <submittedName>
        <fullName evidence="1">Uncharacterized protein</fullName>
    </submittedName>
</protein>
<proteinExistence type="predicted"/>
<organism evidence="1 2">
    <name type="scientific">Meloidogyne enterolobii</name>
    <name type="common">Root-knot nematode worm</name>
    <name type="synonym">Meloidogyne mayaguensis</name>
    <dbReference type="NCBI Taxonomy" id="390850"/>
    <lineage>
        <taxon>Eukaryota</taxon>
        <taxon>Metazoa</taxon>
        <taxon>Ecdysozoa</taxon>
        <taxon>Nematoda</taxon>
        <taxon>Chromadorea</taxon>
        <taxon>Rhabditida</taxon>
        <taxon>Tylenchina</taxon>
        <taxon>Tylenchomorpha</taxon>
        <taxon>Tylenchoidea</taxon>
        <taxon>Meloidogynidae</taxon>
        <taxon>Meloidogyninae</taxon>
        <taxon>Meloidogyne</taxon>
    </lineage>
</organism>
<evidence type="ECO:0000313" key="2">
    <source>
        <dbReference type="Proteomes" id="UP001497535"/>
    </source>
</evidence>
<comment type="caution">
    <text evidence="1">The sequence shown here is derived from an EMBL/GenBank/DDBJ whole genome shotgun (WGS) entry which is preliminary data.</text>
</comment>
<dbReference type="Proteomes" id="UP001497535">
    <property type="component" value="Unassembled WGS sequence"/>
</dbReference>
<name>A0ACB1A7H7_MELEN</name>
<keyword evidence="2" id="KW-1185">Reference proteome</keyword>
<sequence length="43" mass="5157">MPAEKQKSYDELPKVLSENERKSLLNRLVVQQWDVKGLNLWWS</sequence>
<accession>A0ACB1A7H7</accession>
<evidence type="ECO:0000313" key="1">
    <source>
        <dbReference type="EMBL" id="CAK5086371.1"/>
    </source>
</evidence>
<gene>
    <name evidence="1" type="ORF">MENTE1834_LOCUS33865</name>
</gene>
<dbReference type="EMBL" id="CAVMJV010000060">
    <property type="protein sequence ID" value="CAK5086371.1"/>
    <property type="molecule type" value="Genomic_DNA"/>
</dbReference>
<reference evidence="1" key="1">
    <citation type="submission" date="2023-11" db="EMBL/GenBank/DDBJ databases">
        <authorList>
            <person name="Poullet M."/>
        </authorList>
    </citation>
    <scope>NUCLEOTIDE SEQUENCE</scope>
    <source>
        <strain evidence="1">E1834</strain>
    </source>
</reference>